<accession>A0ABQ8FK42</accession>
<feature type="compositionally biased region" description="Basic residues" evidence="3">
    <location>
        <begin position="525"/>
        <end position="538"/>
    </location>
</feature>
<evidence type="ECO:0000313" key="5">
    <source>
        <dbReference type="EMBL" id="KAH6599574.1"/>
    </source>
</evidence>
<dbReference type="Pfam" id="PF21773">
    <property type="entry name" value="ODAD1_CC"/>
    <property type="match status" value="1"/>
</dbReference>
<evidence type="ECO:0000256" key="3">
    <source>
        <dbReference type="SAM" id="MobiDB-lite"/>
    </source>
</evidence>
<feature type="coiled-coil region" evidence="2">
    <location>
        <begin position="94"/>
        <end position="267"/>
    </location>
</feature>
<organism evidence="5 6">
    <name type="scientific">Batrachochytrium salamandrivorans</name>
    <dbReference type="NCBI Taxonomy" id="1357716"/>
    <lineage>
        <taxon>Eukaryota</taxon>
        <taxon>Fungi</taxon>
        <taxon>Fungi incertae sedis</taxon>
        <taxon>Chytridiomycota</taxon>
        <taxon>Chytridiomycota incertae sedis</taxon>
        <taxon>Chytridiomycetes</taxon>
        <taxon>Rhizophydiales</taxon>
        <taxon>Rhizophydiales incertae sedis</taxon>
        <taxon>Batrachochytrium</taxon>
    </lineage>
</organism>
<protein>
    <recommendedName>
        <fullName evidence="4">ODAD1 central coiled coil region domain-containing protein</fullName>
    </recommendedName>
</protein>
<evidence type="ECO:0000259" key="4">
    <source>
        <dbReference type="Pfam" id="PF21773"/>
    </source>
</evidence>
<evidence type="ECO:0000256" key="2">
    <source>
        <dbReference type="SAM" id="Coils"/>
    </source>
</evidence>
<dbReference type="PANTHER" id="PTHR46518">
    <property type="entry name" value="COILED-COIL DOMAIN-CONTAINING PROTEIN 151"/>
    <property type="match status" value="1"/>
</dbReference>
<gene>
    <name evidence="5" type="ORF">BASA50_002916</name>
</gene>
<sequence>MRQFDKTAVINEELHDLKLRFELLEGDRKAYYETSQWAIRRNKEEVNHLRVQNKHLSDSIARIKKSEIEVHSNRFSMTELDKFDHKICEVQKKYDELQAEARAKEDKLRGLVDRLADLKLEADMVNSNMKDSPQAKGIRMLENRLDKAMIKYNEAQSIYKTYEQIVKRLQDERLSFDNQLENFEKTLKAKKQEASELEMMSRDANHSKDVAKAELSRFEQQVNEERKQREKDLQIRKELVKHKLEVNDKLDRKIAKLDEQNTDASGNLEDKELYDEATENKMIEYEETMRLIKEVTGVSDINEVIAKFQSQGATHEHLTLLQKANAVRLTELKTKKTIILAEFEELKYSGEAKHSNNIRLVEEFEKHLSDSLVRTEDARIRFERIAKTLTNAKSGVQHLADKLESIRLSSAPTKSEAVTDTNVAQILQICIRKLENLAVSLHGKELPEMQQTQPIQPQQPPGEPTNILHVNVANLPQFNTRIKLRPVEFEDVEMDDEDEIDDEYGEVPDRETIKKHTTQMLNARLKTKQPKKIRKKRAAKEEEDSS</sequence>
<feature type="region of interest" description="Disordered" evidence="3">
    <location>
        <begin position="519"/>
        <end position="546"/>
    </location>
</feature>
<evidence type="ECO:0000256" key="1">
    <source>
        <dbReference type="ARBA" id="ARBA00023054"/>
    </source>
</evidence>
<dbReference type="PANTHER" id="PTHR46518:SF1">
    <property type="entry name" value="OUTER DYNEIN ARM-DOCKING COMPLEX SUBUNIT 3"/>
    <property type="match status" value="1"/>
</dbReference>
<reference evidence="5 6" key="1">
    <citation type="submission" date="2021-02" db="EMBL/GenBank/DDBJ databases">
        <title>Variation within the Batrachochytrium salamandrivorans European outbreak.</title>
        <authorList>
            <person name="Kelly M."/>
            <person name="Pasmans F."/>
            <person name="Shea T.P."/>
            <person name="Munoz J.F."/>
            <person name="Carranza S."/>
            <person name="Cuomo C.A."/>
            <person name="Martel A."/>
        </authorList>
    </citation>
    <scope>NUCLEOTIDE SEQUENCE [LARGE SCALE GENOMIC DNA]</scope>
    <source>
        <strain evidence="5 6">AMFP18/2</strain>
    </source>
</reference>
<comment type="caution">
    <text evidence="5">The sequence shown here is derived from an EMBL/GenBank/DDBJ whole genome shotgun (WGS) entry which is preliminary data.</text>
</comment>
<dbReference type="InterPro" id="IPR049258">
    <property type="entry name" value="ODAD1_CC"/>
</dbReference>
<name>A0ABQ8FK42_9FUNG</name>
<keyword evidence="1 2" id="KW-0175">Coiled coil</keyword>
<proteinExistence type="predicted"/>
<evidence type="ECO:0000313" key="6">
    <source>
        <dbReference type="Proteomes" id="UP001648503"/>
    </source>
</evidence>
<keyword evidence="6" id="KW-1185">Reference proteome</keyword>
<dbReference type="EMBL" id="JAFCIX010000063">
    <property type="protein sequence ID" value="KAH6599574.1"/>
    <property type="molecule type" value="Genomic_DNA"/>
</dbReference>
<dbReference type="InterPro" id="IPR033192">
    <property type="entry name" value="ODAD3"/>
</dbReference>
<dbReference type="Proteomes" id="UP001648503">
    <property type="component" value="Unassembled WGS sequence"/>
</dbReference>
<feature type="domain" description="ODAD1 central coiled coil region" evidence="4">
    <location>
        <begin position="136"/>
        <end position="404"/>
    </location>
</feature>